<evidence type="ECO:0000313" key="1">
    <source>
        <dbReference type="EMBL" id="KAI0037090.1"/>
    </source>
</evidence>
<reference evidence="1" key="2">
    <citation type="journal article" date="2022" name="New Phytol.">
        <title>Evolutionary transition to the ectomycorrhizal habit in the genomes of a hyperdiverse lineage of mushroom-forming fungi.</title>
        <authorList>
            <person name="Looney B."/>
            <person name="Miyauchi S."/>
            <person name="Morin E."/>
            <person name="Drula E."/>
            <person name="Courty P.E."/>
            <person name="Kohler A."/>
            <person name="Kuo A."/>
            <person name="LaButti K."/>
            <person name="Pangilinan J."/>
            <person name="Lipzen A."/>
            <person name="Riley R."/>
            <person name="Andreopoulos W."/>
            <person name="He G."/>
            <person name="Johnson J."/>
            <person name="Nolan M."/>
            <person name="Tritt A."/>
            <person name="Barry K.W."/>
            <person name="Grigoriev I.V."/>
            <person name="Nagy L.G."/>
            <person name="Hibbett D."/>
            <person name="Henrissat B."/>
            <person name="Matheny P.B."/>
            <person name="Labbe J."/>
            <person name="Martin F.M."/>
        </authorList>
    </citation>
    <scope>NUCLEOTIDE SEQUENCE</scope>
    <source>
        <strain evidence="1">EC-137</strain>
    </source>
</reference>
<keyword evidence="2" id="KW-1185">Reference proteome</keyword>
<comment type="caution">
    <text evidence="1">The sequence shown here is derived from an EMBL/GenBank/DDBJ whole genome shotgun (WGS) entry which is preliminary data.</text>
</comment>
<accession>A0ACB8QZ94</accession>
<dbReference type="Proteomes" id="UP000814128">
    <property type="component" value="Unassembled WGS sequence"/>
</dbReference>
<organism evidence="1 2">
    <name type="scientific">Vararia minispora EC-137</name>
    <dbReference type="NCBI Taxonomy" id="1314806"/>
    <lineage>
        <taxon>Eukaryota</taxon>
        <taxon>Fungi</taxon>
        <taxon>Dikarya</taxon>
        <taxon>Basidiomycota</taxon>
        <taxon>Agaricomycotina</taxon>
        <taxon>Agaricomycetes</taxon>
        <taxon>Russulales</taxon>
        <taxon>Lachnocladiaceae</taxon>
        <taxon>Vararia</taxon>
    </lineage>
</organism>
<gene>
    <name evidence="1" type="ORF">K488DRAFT_67237</name>
</gene>
<sequence length="322" mass="36208">MSKKRHVPAALHSELSDYASLLRVLRTNSSLDVASQLAKLPPADLNEDTHEPDPFTSEPSRPTYSISERSAHSERKGKDRGREQNKREMVPEELPTRSRDNWTRWPLLPNEVHPTEWGFQEEVRSLAQQALDFRTAFSVPSPCAAEASVQPHEPSDSDHYAPDLDSLSRPTLRVLTEVSSIHLERMLSSLVSFAPAAHQAFESRFGGIGWETVLEAVCAAGLFDVAIVDSVQRRLERMYGPAEIDHAERVDHDASNHKELDEFEAQFEYLCSPYEKATDEDIKDEGKRSPSGLGERSKRGRPRRLPEGNPGDNDEDESEDLS</sequence>
<proteinExistence type="predicted"/>
<reference evidence="1" key="1">
    <citation type="submission" date="2021-02" db="EMBL/GenBank/DDBJ databases">
        <authorList>
            <consortium name="DOE Joint Genome Institute"/>
            <person name="Ahrendt S."/>
            <person name="Looney B.P."/>
            <person name="Miyauchi S."/>
            <person name="Morin E."/>
            <person name="Drula E."/>
            <person name="Courty P.E."/>
            <person name="Chicoki N."/>
            <person name="Fauchery L."/>
            <person name="Kohler A."/>
            <person name="Kuo A."/>
            <person name="Labutti K."/>
            <person name="Pangilinan J."/>
            <person name="Lipzen A."/>
            <person name="Riley R."/>
            <person name="Andreopoulos W."/>
            <person name="He G."/>
            <person name="Johnson J."/>
            <person name="Barry K.W."/>
            <person name="Grigoriev I.V."/>
            <person name="Nagy L."/>
            <person name="Hibbett D."/>
            <person name="Henrissat B."/>
            <person name="Matheny P.B."/>
            <person name="Labbe J."/>
            <person name="Martin F."/>
        </authorList>
    </citation>
    <scope>NUCLEOTIDE SEQUENCE</scope>
    <source>
        <strain evidence="1">EC-137</strain>
    </source>
</reference>
<evidence type="ECO:0000313" key="2">
    <source>
        <dbReference type="Proteomes" id="UP000814128"/>
    </source>
</evidence>
<name>A0ACB8QZ94_9AGAM</name>
<protein>
    <submittedName>
        <fullName evidence="1">Uncharacterized protein</fullName>
    </submittedName>
</protein>
<dbReference type="EMBL" id="MU273466">
    <property type="protein sequence ID" value="KAI0037090.1"/>
    <property type="molecule type" value="Genomic_DNA"/>
</dbReference>